<name>A0ABP8UN48_9ACTN</name>
<dbReference type="RefSeq" id="WP_345438870.1">
    <property type="nucleotide sequence ID" value="NZ_BAABHK010000016.1"/>
</dbReference>
<protein>
    <submittedName>
        <fullName evidence="1">Uncharacterized protein</fullName>
    </submittedName>
</protein>
<reference evidence="2" key="1">
    <citation type="journal article" date="2019" name="Int. J. Syst. Evol. Microbiol.">
        <title>The Global Catalogue of Microorganisms (GCM) 10K type strain sequencing project: providing services to taxonomists for standard genome sequencing and annotation.</title>
        <authorList>
            <consortium name="The Broad Institute Genomics Platform"/>
            <consortium name="The Broad Institute Genome Sequencing Center for Infectious Disease"/>
            <person name="Wu L."/>
            <person name="Ma J."/>
        </authorList>
    </citation>
    <scope>NUCLEOTIDE SEQUENCE [LARGE SCALE GENOMIC DNA]</scope>
    <source>
        <strain evidence="2">JCM 17939</strain>
    </source>
</reference>
<organism evidence="1 2">
    <name type="scientific">Actinoallomurus vinaceus</name>
    <dbReference type="NCBI Taxonomy" id="1080074"/>
    <lineage>
        <taxon>Bacteria</taxon>
        <taxon>Bacillati</taxon>
        <taxon>Actinomycetota</taxon>
        <taxon>Actinomycetes</taxon>
        <taxon>Streptosporangiales</taxon>
        <taxon>Thermomonosporaceae</taxon>
        <taxon>Actinoallomurus</taxon>
    </lineage>
</organism>
<dbReference type="Proteomes" id="UP001501442">
    <property type="component" value="Unassembled WGS sequence"/>
</dbReference>
<comment type="caution">
    <text evidence="1">The sequence shown here is derived from an EMBL/GenBank/DDBJ whole genome shotgun (WGS) entry which is preliminary data.</text>
</comment>
<gene>
    <name evidence="1" type="ORF">GCM10023196_083380</name>
</gene>
<sequence length="56" mass="6629">MTSEYERELAELRKALELPIVGHPRREAELAELRRLIDKYVDDARRMLAETDGRDM</sequence>
<evidence type="ECO:0000313" key="2">
    <source>
        <dbReference type="Proteomes" id="UP001501442"/>
    </source>
</evidence>
<evidence type="ECO:0000313" key="1">
    <source>
        <dbReference type="EMBL" id="GAA4635893.1"/>
    </source>
</evidence>
<dbReference type="EMBL" id="BAABHK010000016">
    <property type="protein sequence ID" value="GAA4635893.1"/>
    <property type="molecule type" value="Genomic_DNA"/>
</dbReference>
<accession>A0ABP8UN48</accession>
<keyword evidence="2" id="KW-1185">Reference proteome</keyword>
<proteinExistence type="predicted"/>